<dbReference type="InterPro" id="IPR009057">
    <property type="entry name" value="Homeodomain-like_sf"/>
</dbReference>
<dbReference type="Pfam" id="PF00440">
    <property type="entry name" value="TetR_N"/>
    <property type="match status" value="1"/>
</dbReference>
<evidence type="ECO:0000313" key="5">
    <source>
        <dbReference type="EMBL" id="GKT19861.1"/>
    </source>
</evidence>
<evidence type="ECO:0000256" key="1">
    <source>
        <dbReference type="ARBA" id="ARBA00023015"/>
    </source>
</evidence>
<dbReference type="SUPFAM" id="SSF46689">
    <property type="entry name" value="Homeodomain-like"/>
    <property type="match status" value="1"/>
</dbReference>
<reference evidence="5" key="1">
    <citation type="submission" date="2022-03" db="EMBL/GenBank/DDBJ databases">
        <title>Draft genome sequence of Aduncisulcus paluster, a free-living microaerophilic Fornicata.</title>
        <authorList>
            <person name="Yuyama I."/>
            <person name="Kume K."/>
            <person name="Tamura T."/>
            <person name="Inagaki Y."/>
            <person name="Hashimoto T."/>
        </authorList>
    </citation>
    <scope>NUCLEOTIDE SEQUENCE</scope>
    <source>
        <strain evidence="5">NY0171</strain>
    </source>
</reference>
<keyword evidence="1" id="KW-0805">Transcription regulation</keyword>
<dbReference type="PANTHER" id="PTHR30055:SF234">
    <property type="entry name" value="HTH-TYPE TRANSCRIPTIONAL REGULATOR BETI"/>
    <property type="match status" value="1"/>
</dbReference>
<dbReference type="PROSITE" id="PS50977">
    <property type="entry name" value="HTH_TETR_2"/>
    <property type="match status" value="1"/>
</dbReference>
<organism evidence="5 6">
    <name type="scientific">Aduncisulcus paluster</name>
    <dbReference type="NCBI Taxonomy" id="2918883"/>
    <lineage>
        <taxon>Eukaryota</taxon>
        <taxon>Metamonada</taxon>
        <taxon>Carpediemonas-like organisms</taxon>
        <taxon>Aduncisulcus</taxon>
    </lineage>
</organism>
<name>A0ABQ5JZM1_9EUKA</name>
<keyword evidence="6" id="KW-1185">Reference proteome</keyword>
<protein>
    <submittedName>
        <fullName evidence="5">TetR/AcrR family transcriptional regulator</fullName>
    </submittedName>
</protein>
<keyword evidence="2" id="KW-0238">DNA-binding</keyword>
<dbReference type="PANTHER" id="PTHR30055">
    <property type="entry name" value="HTH-TYPE TRANSCRIPTIONAL REGULATOR RUTR"/>
    <property type="match status" value="1"/>
</dbReference>
<keyword evidence="3" id="KW-0804">Transcription</keyword>
<dbReference type="EMBL" id="BQXS01006418">
    <property type="protein sequence ID" value="GKT19861.1"/>
    <property type="molecule type" value="Genomic_DNA"/>
</dbReference>
<evidence type="ECO:0000259" key="4">
    <source>
        <dbReference type="PROSITE" id="PS50977"/>
    </source>
</evidence>
<accession>A0ABQ5JZM1</accession>
<dbReference type="InterPro" id="IPR050109">
    <property type="entry name" value="HTH-type_TetR-like_transc_reg"/>
</dbReference>
<evidence type="ECO:0000256" key="3">
    <source>
        <dbReference type="ARBA" id="ARBA00023163"/>
    </source>
</evidence>
<feature type="non-terminal residue" evidence="5">
    <location>
        <position position="1"/>
    </location>
</feature>
<sequence length="191" mass="20585">TDEQRATTRARILAAAGAVYAEHGYRGATVARIAERAELSKPTFYAFFDGVAEAITALVTESQQQMLTQWEPVANVGGDLVAQVSAGLDAYLETAERGRDAWLVFHIEQNDPRLIEVMQQALVASGRPAPTAEALGVLLAGMQAGCYRYLSTPRSGRPAVRTAMLRSALALVGTPQDWRDVAAHPEVFDEG</sequence>
<comment type="caution">
    <text evidence="5">The sequence shown here is derived from an EMBL/GenBank/DDBJ whole genome shotgun (WGS) entry which is preliminary data.</text>
</comment>
<dbReference type="Gene3D" id="1.10.357.10">
    <property type="entry name" value="Tetracycline Repressor, domain 2"/>
    <property type="match status" value="1"/>
</dbReference>
<dbReference type="Proteomes" id="UP001057375">
    <property type="component" value="Unassembled WGS sequence"/>
</dbReference>
<feature type="domain" description="HTH tetR-type" evidence="4">
    <location>
        <begin position="6"/>
        <end position="66"/>
    </location>
</feature>
<evidence type="ECO:0000256" key="2">
    <source>
        <dbReference type="ARBA" id="ARBA00023125"/>
    </source>
</evidence>
<proteinExistence type="predicted"/>
<gene>
    <name evidence="5" type="ORF">ADUPG1_004352</name>
</gene>
<evidence type="ECO:0000313" key="6">
    <source>
        <dbReference type="Proteomes" id="UP001057375"/>
    </source>
</evidence>
<dbReference type="InterPro" id="IPR001647">
    <property type="entry name" value="HTH_TetR"/>
</dbReference>